<feature type="compositionally biased region" description="Basic and acidic residues" evidence="1">
    <location>
        <begin position="40"/>
        <end position="51"/>
    </location>
</feature>
<reference evidence="2" key="1">
    <citation type="submission" date="2022-08" db="EMBL/GenBank/DDBJ databases">
        <authorList>
            <person name="Gutierrez-Valencia J."/>
        </authorList>
    </citation>
    <scope>NUCLEOTIDE SEQUENCE</scope>
</reference>
<evidence type="ECO:0000313" key="3">
    <source>
        <dbReference type="Proteomes" id="UP001154282"/>
    </source>
</evidence>
<dbReference type="PANTHER" id="PTHR12774">
    <property type="entry name" value="PEROXISOMAL BIOGENESIS FACTOR 19"/>
    <property type="match status" value="1"/>
</dbReference>
<gene>
    <name evidence="2" type="ORF">LITE_LOCUS223</name>
</gene>
<dbReference type="GO" id="GO:0033328">
    <property type="term" value="F:peroxisome membrane targeting sequence binding"/>
    <property type="evidence" value="ECO:0007669"/>
    <property type="project" value="TreeGrafter"/>
</dbReference>
<dbReference type="AlphaFoldDB" id="A0AAV0GPX8"/>
<dbReference type="GO" id="GO:0005778">
    <property type="term" value="C:peroxisomal membrane"/>
    <property type="evidence" value="ECO:0007669"/>
    <property type="project" value="TreeGrafter"/>
</dbReference>
<dbReference type="EMBL" id="CAMGYJ010000002">
    <property type="protein sequence ID" value="CAI0374483.1"/>
    <property type="molecule type" value="Genomic_DNA"/>
</dbReference>
<dbReference type="InterPro" id="IPR038322">
    <property type="entry name" value="Pex19_C_sf"/>
</dbReference>
<protein>
    <submittedName>
        <fullName evidence="2">Uncharacterized protein</fullName>
    </submittedName>
</protein>
<dbReference type="PANTHER" id="PTHR12774:SF2">
    <property type="entry name" value="PEROXISOMAL BIOGENESIS FACTOR 19"/>
    <property type="match status" value="1"/>
</dbReference>
<name>A0AAV0GPX8_9ROSI</name>
<accession>A0AAV0GPX8</accession>
<dbReference type="Proteomes" id="UP001154282">
    <property type="component" value="Unassembled WGS sequence"/>
</dbReference>
<dbReference type="InterPro" id="IPR006708">
    <property type="entry name" value="Pex19"/>
</dbReference>
<dbReference type="Pfam" id="PF04614">
    <property type="entry name" value="Pex19"/>
    <property type="match status" value="1"/>
</dbReference>
<proteinExistence type="predicted"/>
<dbReference type="GO" id="GO:0045046">
    <property type="term" value="P:protein import into peroxisome membrane"/>
    <property type="evidence" value="ECO:0007669"/>
    <property type="project" value="TreeGrafter"/>
</dbReference>
<evidence type="ECO:0000313" key="2">
    <source>
        <dbReference type="EMBL" id="CAI0374483.1"/>
    </source>
</evidence>
<organism evidence="2 3">
    <name type="scientific">Linum tenue</name>
    <dbReference type="NCBI Taxonomy" id="586396"/>
    <lineage>
        <taxon>Eukaryota</taxon>
        <taxon>Viridiplantae</taxon>
        <taxon>Streptophyta</taxon>
        <taxon>Embryophyta</taxon>
        <taxon>Tracheophyta</taxon>
        <taxon>Spermatophyta</taxon>
        <taxon>Magnoliopsida</taxon>
        <taxon>eudicotyledons</taxon>
        <taxon>Gunneridae</taxon>
        <taxon>Pentapetalae</taxon>
        <taxon>rosids</taxon>
        <taxon>fabids</taxon>
        <taxon>Malpighiales</taxon>
        <taxon>Linaceae</taxon>
        <taxon>Linum</taxon>
    </lineage>
</organism>
<comment type="caution">
    <text evidence="2">The sequence shown here is derived from an EMBL/GenBank/DDBJ whole genome shotgun (WGS) entry which is preliminary data.</text>
</comment>
<feature type="region of interest" description="Disordered" evidence="1">
    <location>
        <begin position="23"/>
        <end position="55"/>
    </location>
</feature>
<dbReference type="Gene3D" id="1.20.120.900">
    <property type="entry name" value="Pex19, mPTS binding domain"/>
    <property type="match status" value="1"/>
</dbReference>
<keyword evidence="3" id="KW-1185">Reference proteome</keyword>
<evidence type="ECO:0000256" key="1">
    <source>
        <dbReference type="SAM" id="MobiDB-lite"/>
    </source>
</evidence>
<sequence>MAVSHADDLDQLLDSALDDFQSLNLAPPSSQRIAGGGGRDGGDKEKSKVEDSDVALPAGVQGLGMGLPELKSKKKGKQMAAASSKDTHVAEALDKLMEQTKEAVMGLESVTGSKAGADNKDAMVEDWVKQFEELASGQDMASLVETMMQQLLSKEILHEPMKEIEGRYPTWLKDHESSLGKEDFERYSNQFGLIKVLNEVYENDPNNYTRITELMQKMQECGQPPDEIIRELAPDLDLATLGQITPEMLDSQQNCSIM</sequence>